<comment type="caution">
    <text evidence="2">The sequence shown here is derived from an EMBL/GenBank/DDBJ whole genome shotgun (WGS) entry which is preliminary data.</text>
</comment>
<gene>
    <name evidence="2" type="ORF">L0M17_16540</name>
</gene>
<evidence type="ECO:0000313" key="2">
    <source>
        <dbReference type="EMBL" id="MCH6471565.1"/>
    </source>
</evidence>
<keyword evidence="1" id="KW-0812">Transmembrane</keyword>
<protein>
    <submittedName>
        <fullName evidence="2">Uncharacterized protein</fullName>
    </submittedName>
</protein>
<accession>A0ABS9U5K5</accession>
<dbReference type="EMBL" id="JAKZBV010000001">
    <property type="protein sequence ID" value="MCH6471565.1"/>
    <property type="molecule type" value="Genomic_DNA"/>
</dbReference>
<evidence type="ECO:0000256" key="1">
    <source>
        <dbReference type="SAM" id="Phobius"/>
    </source>
</evidence>
<evidence type="ECO:0000313" key="3">
    <source>
        <dbReference type="Proteomes" id="UP001202922"/>
    </source>
</evidence>
<dbReference type="RefSeq" id="WP_241055436.1">
    <property type="nucleotide sequence ID" value="NZ_JAKZBV010000001.1"/>
</dbReference>
<name>A0ABS9U5K5_9MICC</name>
<sequence length="53" mass="5894">MLDQLLISPAQALNVVISTGAIYWAFVVHLWRSLFSPEPHPMGSRWSVEAAAE</sequence>
<dbReference type="Proteomes" id="UP001202922">
    <property type="component" value="Unassembled WGS sequence"/>
</dbReference>
<keyword evidence="1" id="KW-1133">Transmembrane helix</keyword>
<reference evidence="2 3" key="1">
    <citation type="submission" date="2022-03" db="EMBL/GenBank/DDBJ databases">
        <title>Sinomonas sp. isolated from a soil.</title>
        <authorList>
            <person name="Han J."/>
            <person name="Kim D.-U."/>
        </authorList>
    </citation>
    <scope>NUCLEOTIDE SEQUENCE [LARGE SCALE GENOMIC DNA]</scope>
    <source>
        <strain evidence="2 3">5-5</strain>
    </source>
</reference>
<proteinExistence type="predicted"/>
<keyword evidence="1" id="KW-0472">Membrane</keyword>
<organism evidence="2 3">
    <name type="scientific">Sinomonas terrae</name>
    <dbReference type="NCBI Taxonomy" id="2908838"/>
    <lineage>
        <taxon>Bacteria</taxon>
        <taxon>Bacillati</taxon>
        <taxon>Actinomycetota</taxon>
        <taxon>Actinomycetes</taxon>
        <taxon>Micrococcales</taxon>
        <taxon>Micrococcaceae</taxon>
        <taxon>Sinomonas</taxon>
    </lineage>
</organism>
<feature type="transmembrane region" description="Helical" evidence="1">
    <location>
        <begin position="12"/>
        <end position="31"/>
    </location>
</feature>
<keyword evidence="3" id="KW-1185">Reference proteome</keyword>